<dbReference type="EMBL" id="OC940060">
    <property type="protein sequence ID" value="CAD7661837.1"/>
    <property type="molecule type" value="Genomic_DNA"/>
</dbReference>
<keyword evidence="2" id="KW-1185">Reference proteome</keyword>
<dbReference type="OrthoDB" id="6513728at2759"/>
<evidence type="ECO:0000313" key="2">
    <source>
        <dbReference type="Proteomes" id="UP000728032"/>
    </source>
</evidence>
<protein>
    <submittedName>
        <fullName evidence="1">Uncharacterized protein</fullName>
    </submittedName>
</protein>
<sequence length="62" mass="6770">MAHIIYTCGTGGAPVLNGILSWKGWQPISKLTYQACLIHLLEYISGSDMPQIIAGHDMARIN</sequence>
<dbReference type="AlphaFoldDB" id="A0A7R9ML54"/>
<organism evidence="1">
    <name type="scientific">Oppiella nova</name>
    <dbReference type="NCBI Taxonomy" id="334625"/>
    <lineage>
        <taxon>Eukaryota</taxon>
        <taxon>Metazoa</taxon>
        <taxon>Ecdysozoa</taxon>
        <taxon>Arthropoda</taxon>
        <taxon>Chelicerata</taxon>
        <taxon>Arachnida</taxon>
        <taxon>Acari</taxon>
        <taxon>Acariformes</taxon>
        <taxon>Sarcoptiformes</taxon>
        <taxon>Oribatida</taxon>
        <taxon>Brachypylina</taxon>
        <taxon>Oppioidea</taxon>
        <taxon>Oppiidae</taxon>
        <taxon>Oppiella</taxon>
    </lineage>
</organism>
<dbReference type="Proteomes" id="UP000728032">
    <property type="component" value="Unassembled WGS sequence"/>
</dbReference>
<evidence type="ECO:0000313" key="1">
    <source>
        <dbReference type="EMBL" id="CAD7661837.1"/>
    </source>
</evidence>
<accession>A0A7R9ML54</accession>
<name>A0A7R9ML54_9ACAR</name>
<proteinExistence type="predicted"/>
<dbReference type="EMBL" id="CAJPVJ010025235">
    <property type="protein sequence ID" value="CAG2178973.1"/>
    <property type="molecule type" value="Genomic_DNA"/>
</dbReference>
<reference evidence="1" key="1">
    <citation type="submission" date="2020-11" db="EMBL/GenBank/DDBJ databases">
        <authorList>
            <person name="Tran Van P."/>
        </authorList>
    </citation>
    <scope>NUCLEOTIDE SEQUENCE</scope>
</reference>
<gene>
    <name evidence="1" type="ORF">ONB1V03_LOCUS18397</name>
</gene>